<protein>
    <submittedName>
        <fullName evidence="4">Mitochondrial transcription rescue factor 1-like</fullName>
    </submittedName>
</protein>
<keyword evidence="3" id="KW-1185">Reference proteome</keyword>
<dbReference type="GO" id="GO:0003723">
    <property type="term" value="F:RNA binding"/>
    <property type="evidence" value="ECO:0007669"/>
    <property type="project" value="TreeGrafter"/>
</dbReference>
<dbReference type="AlphaFoldDB" id="A0A6P7TDK4"/>
<dbReference type="GO" id="GO:0005739">
    <property type="term" value="C:mitochondrion"/>
    <property type="evidence" value="ECO:0007669"/>
    <property type="project" value="TreeGrafter"/>
</dbReference>
<evidence type="ECO:0000256" key="1">
    <source>
        <dbReference type="SAM" id="MobiDB-lite"/>
    </source>
</evidence>
<dbReference type="PANTHER" id="PTHR13633">
    <property type="entry name" value="MITOCHONDRIAL TRANSCRIPTION RESCUE FACTOR 1"/>
    <property type="match status" value="1"/>
</dbReference>
<sequence>MTHVVRSVRLLKRDFVPRLGLHTPLTEVRCQRTASTSSFRPVLPLTTTRQHSHNPVAGGALPTRELNPLRTFYNGPNQPSGCWFRPVAPGVLLRDLNSLVVIQRRHKRKLKRGRRKETQEHSDDEEEEEEEEEYEEEDYSLPLNYKQLQVHAKSARTDHMLSSGLNISRNQIDQYFYSSKLRLNNEKLLKKGKVMKEGDFADLITADISSDGVGDDADIKVKRVKVLKISEHKTQSDNLTILLRVWRTAFAPGVPEDS</sequence>
<name>A0A6P7TDK4_9MOLL</name>
<feature type="domain" description="Mitochondrial transcription rescue factor 1 C-terminal" evidence="2">
    <location>
        <begin position="147"/>
        <end position="248"/>
    </location>
</feature>
<gene>
    <name evidence="4" type="primary">LOC115222945</name>
</gene>
<dbReference type="KEGG" id="osn:115222945"/>
<proteinExistence type="predicted"/>
<dbReference type="Proteomes" id="UP000515154">
    <property type="component" value="Linkage group LG21"/>
</dbReference>
<evidence type="ECO:0000313" key="3">
    <source>
        <dbReference type="Proteomes" id="UP000515154"/>
    </source>
</evidence>
<dbReference type="PANTHER" id="PTHR13633:SF3">
    <property type="entry name" value="MITOCHONDRIAL TRANSCRIPTION RESCUE FACTOR 1"/>
    <property type="match status" value="1"/>
</dbReference>
<dbReference type="RefSeq" id="XP_029649208.1">
    <property type="nucleotide sequence ID" value="XM_029793348.2"/>
</dbReference>
<feature type="region of interest" description="Disordered" evidence="1">
    <location>
        <begin position="107"/>
        <end position="138"/>
    </location>
</feature>
<dbReference type="InterPro" id="IPR057896">
    <property type="entry name" value="MTRES1_C"/>
</dbReference>
<dbReference type="Pfam" id="PF25818">
    <property type="entry name" value="MTRES1_C"/>
    <property type="match status" value="1"/>
</dbReference>
<reference evidence="4" key="1">
    <citation type="submission" date="2025-08" db="UniProtKB">
        <authorList>
            <consortium name="RefSeq"/>
        </authorList>
    </citation>
    <scope>IDENTIFICATION</scope>
</reference>
<accession>A0A6P7TDK4</accession>
<organism evidence="3 4">
    <name type="scientific">Octopus sinensis</name>
    <name type="common">East Asian common octopus</name>
    <dbReference type="NCBI Taxonomy" id="2607531"/>
    <lineage>
        <taxon>Eukaryota</taxon>
        <taxon>Metazoa</taxon>
        <taxon>Spiralia</taxon>
        <taxon>Lophotrochozoa</taxon>
        <taxon>Mollusca</taxon>
        <taxon>Cephalopoda</taxon>
        <taxon>Coleoidea</taxon>
        <taxon>Octopodiformes</taxon>
        <taxon>Octopoda</taxon>
        <taxon>Incirrata</taxon>
        <taxon>Octopodidae</taxon>
        <taxon>Octopus</taxon>
    </lineage>
</organism>
<dbReference type="GO" id="GO:1903108">
    <property type="term" value="P:regulation of mitochondrial transcription"/>
    <property type="evidence" value="ECO:0007669"/>
    <property type="project" value="TreeGrafter"/>
</dbReference>
<evidence type="ECO:0000259" key="2">
    <source>
        <dbReference type="Pfam" id="PF25818"/>
    </source>
</evidence>
<feature type="compositionally biased region" description="Acidic residues" evidence="1">
    <location>
        <begin position="122"/>
        <end position="138"/>
    </location>
</feature>
<evidence type="ECO:0000313" key="4">
    <source>
        <dbReference type="RefSeq" id="XP_029649208.1"/>
    </source>
</evidence>